<name>A0A852UX86_9ACTN</name>
<gene>
    <name evidence="1" type="ORF">HDA43_000384</name>
</gene>
<comment type="caution">
    <text evidence="1">The sequence shown here is derived from an EMBL/GenBank/DDBJ whole genome shotgun (WGS) entry which is preliminary data.</text>
</comment>
<dbReference type="AlphaFoldDB" id="A0A852UX86"/>
<evidence type="ECO:0000313" key="1">
    <source>
        <dbReference type="EMBL" id="NYF38225.1"/>
    </source>
</evidence>
<dbReference type="EMBL" id="JACCCO010000001">
    <property type="protein sequence ID" value="NYF38225.1"/>
    <property type="molecule type" value="Genomic_DNA"/>
</dbReference>
<reference evidence="1 2" key="1">
    <citation type="submission" date="2020-07" db="EMBL/GenBank/DDBJ databases">
        <title>Sequencing the genomes of 1000 actinobacteria strains.</title>
        <authorList>
            <person name="Klenk H.-P."/>
        </authorList>
    </citation>
    <scope>NUCLEOTIDE SEQUENCE [LARGE SCALE GENOMIC DNA]</scope>
    <source>
        <strain evidence="1 2">DSM 45763</strain>
    </source>
</reference>
<sequence length="77" mass="7954">MGGNPPPPRVTLTVQRSVYNDDGSGGSVTLPPVGVNDDGTYTFTDTPTVAGRYGYLAMWSGDAAAGPAKAVHQIMVE</sequence>
<dbReference type="Proteomes" id="UP000576393">
    <property type="component" value="Unassembled WGS sequence"/>
</dbReference>
<accession>A0A852UX86</accession>
<organism evidence="1 2">
    <name type="scientific">Streptosporangium sandarakinum</name>
    <dbReference type="NCBI Taxonomy" id="1260955"/>
    <lineage>
        <taxon>Bacteria</taxon>
        <taxon>Bacillati</taxon>
        <taxon>Actinomycetota</taxon>
        <taxon>Actinomycetes</taxon>
        <taxon>Streptosporangiales</taxon>
        <taxon>Streptosporangiaceae</taxon>
        <taxon>Streptosporangium</taxon>
    </lineage>
</organism>
<protein>
    <submittedName>
        <fullName evidence="1">Uncharacterized protein</fullName>
    </submittedName>
</protein>
<evidence type="ECO:0000313" key="2">
    <source>
        <dbReference type="Proteomes" id="UP000576393"/>
    </source>
</evidence>
<keyword evidence="2" id="KW-1185">Reference proteome</keyword>
<dbReference type="RefSeq" id="WP_179818010.1">
    <property type="nucleotide sequence ID" value="NZ_JACCCO010000001.1"/>
</dbReference>
<proteinExistence type="predicted"/>